<dbReference type="Proteomes" id="UP000744980">
    <property type="component" value="Unassembled WGS sequence"/>
</dbReference>
<accession>A0AAW4FXI7</accession>
<keyword evidence="2" id="KW-1185">Reference proteome</keyword>
<reference evidence="1 2" key="1">
    <citation type="submission" date="2020-01" db="EMBL/GenBank/DDBJ databases">
        <title>Draft genome assembly of Ensifer adhaerens T173.</title>
        <authorList>
            <person name="Craig J.E."/>
            <person name="Stinchcombe J.R."/>
        </authorList>
    </citation>
    <scope>NUCLEOTIDE SEQUENCE [LARGE SCALE GENOMIC DNA]</scope>
    <source>
        <strain evidence="1 2">T173</strain>
    </source>
</reference>
<evidence type="ECO:0000313" key="1">
    <source>
        <dbReference type="EMBL" id="MBM3095975.1"/>
    </source>
</evidence>
<dbReference type="EMBL" id="WXFA01000063">
    <property type="protein sequence ID" value="MBM3095975.1"/>
    <property type="molecule type" value="Genomic_DNA"/>
</dbReference>
<sequence length="47" mass="4771">MNRTGEPDVAELKAQLAAHAAEIAAQVAAIGKVSKRNAEGKVGSGRV</sequence>
<comment type="caution">
    <text evidence="1">The sequence shown here is derived from an EMBL/GenBank/DDBJ whole genome shotgun (WGS) entry which is preliminary data.</text>
</comment>
<proteinExistence type="predicted"/>
<protein>
    <submittedName>
        <fullName evidence="1">Uncharacterized protein</fullName>
    </submittedName>
</protein>
<dbReference type="AlphaFoldDB" id="A0AAW4FXI7"/>
<evidence type="ECO:0000313" key="2">
    <source>
        <dbReference type="Proteomes" id="UP000744980"/>
    </source>
</evidence>
<name>A0AAW4FXI7_9HYPH</name>
<dbReference type="RefSeq" id="WP_156408384.1">
    <property type="nucleotide sequence ID" value="NZ_CP083371.1"/>
</dbReference>
<gene>
    <name evidence="1" type="ORF">GFB56_35450</name>
</gene>
<organism evidence="1 2">
    <name type="scientific">Ensifer canadensis</name>
    <dbReference type="NCBI Taxonomy" id="555315"/>
    <lineage>
        <taxon>Bacteria</taxon>
        <taxon>Pseudomonadati</taxon>
        <taxon>Pseudomonadota</taxon>
        <taxon>Alphaproteobacteria</taxon>
        <taxon>Hyphomicrobiales</taxon>
        <taxon>Rhizobiaceae</taxon>
        <taxon>Sinorhizobium/Ensifer group</taxon>
        <taxon>Ensifer</taxon>
    </lineage>
</organism>